<name>A0A557SK11_9GAMM</name>
<dbReference type="EMBL" id="VMNH01000004">
    <property type="protein sequence ID" value="TVO77766.1"/>
    <property type="molecule type" value="Genomic_DNA"/>
</dbReference>
<evidence type="ECO:0000313" key="2">
    <source>
        <dbReference type="Proteomes" id="UP000316649"/>
    </source>
</evidence>
<protein>
    <submittedName>
        <fullName evidence="1">Uncharacterized protein</fullName>
    </submittedName>
</protein>
<organism evidence="1 2">
    <name type="scientific">Sedimenticola selenatireducens</name>
    <dbReference type="NCBI Taxonomy" id="191960"/>
    <lineage>
        <taxon>Bacteria</taxon>
        <taxon>Pseudomonadati</taxon>
        <taxon>Pseudomonadota</taxon>
        <taxon>Gammaproteobacteria</taxon>
        <taxon>Chromatiales</taxon>
        <taxon>Sedimenticolaceae</taxon>
        <taxon>Sedimenticola</taxon>
    </lineage>
</organism>
<keyword evidence="2" id="KW-1185">Reference proteome</keyword>
<accession>A0A557SK11</accession>
<evidence type="ECO:0000313" key="1">
    <source>
        <dbReference type="EMBL" id="TVO77766.1"/>
    </source>
</evidence>
<comment type="caution">
    <text evidence="1">The sequence shown here is derived from an EMBL/GenBank/DDBJ whole genome shotgun (WGS) entry which is preliminary data.</text>
</comment>
<dbReference type="Proteomes" id="UP000316649">
    <property type="component" value="Unassembled WGS sequence"/>
</dbReference>
<dbReference type="AlphaFoldDB" id="A0A557SK11"/>
<proteinExistence type="predicted"/>
<sequence>MDSRQHLILEAIEQAAMSGLCRDGQLEIGQQVARTLYPELSEEALLAIAESLYKRSVAWD</sequence>
<reference evidence="1 2" key="1">
    <citation type="submission" date="2019-07" db="EMBL/GenBank/DDBJ databases">
        <title>The pathways for chlorine oxyanion respiration interact through the shared metabolite chlorate.</title>
        <authorList>
            <person name="Barnum T.P."/>
            <person name="Cheng Y."/>
            <person name="Hill K.A."/>
            <person name="Lucas L.N."/>
            <person name="Carlson H.K."/>
            <person name="Coates J.D."/>
        </authorList>
    </citation>
    <scope>NUCLEOTIDE SEQUENCE [LARGE SCALE GENOMIC DNA]</scope>
    <source>
        <strain evidence="1 2">BK-1</strain>
    </source>
</reference>
<dbReference type="OrthoDB" id="7064837at2"/>
<dbReference type="RefSeq" id="WP_144357490.1">
    <property type="nucleotide sequence ID" value="NZ_VMNH01000004.1"/>
</dbReference>
<gene>
    <name evidence="1" type="ORF">FHP88_02905</name>
</gene>